<reference evidence="1" key="1">
    <citation type="journal article" date="2021" name="Open Biol.">
        <title>Shared evolutionary footprints suggest mitochondrial oxidative damage underlies multiple complex I losses in fungi.</title>
        <authorList>
            <person name="Schikora-Tamarit M.A."/>
            <person name="Marcet-Houben M."/>
            <person name="Nosek J."/>
            <person name="Gabaldon T."/>
        </authorList>
    </citation>
    <scope>NUCLEOTIDE SEQUENCE</scope>
    <source>
        <strain evidence="1">CBS2887</strain>
    </source>
</reference>
<comment type="caution">
    <text evidence="1">The sequence shown here is derived from an EMBL/GenBank/DDBJ whole genome shotgun (WGS) entry which is preliminary data.</text>
</comment>
<evidence type="ECO:0000313" key="1">
    <source>
        <dbReference type="EMBL" id="KAH3676211.1"/>
    </source>
</evidence>
<gene>
    <name evidence="1" type="ORF">WICPIJ_009171</name>
</gene>
<sequence>MYLPSELNLTSDMLDVISVKKLLFDGSVTSSKTLAWESQSAFSLMSASLMAPLDDEYMNKLQLCGWKSALVITSVSSSMLAGLMSTMLKL</sequence>
<accession>A0A9P8PQ89</accession>
<reference evidence="1" key="2">
    <citation type="submission" date="2021-01" db="EMBL/GenBank/DDBJ databases">
        <authorList>
            <person name="Schikora-Tamarit M.A."/>
        </authorList>
    </citation>
    <scope>NUCLEOTIDE SEQUENCE</scope>
    <source>
        <strain evidence="1">CBS2887</strain>
    </source>
</reference>
<dbReference type="OrthoDB" id="10505089at2759"/>
<protein>
    <submittedName>
        <fullName evidence="1">Uncharacterized protein</fullName>
    </submittedName>
</protein>
<dbReference type="EMBL" id="JAEUBG010005308">
    <property type="protein sequence ID" value="KAH3676211.1"/>
    <property type="molecule type" value="Genomic_DNA"/>
</dbReference>
<dbReference type="Proteomes" id="UP000774326">
    <property type="component" value="Unassembled WGS sequence"/>
</dbReference>
<dbReference type="AlphaFoldDB" id="A0A9P8PQ89"/>
<evidence type="ECO:0000313" key="2">
    <source>
        <dbReference type="Proteomes" id="UP000774326"/>
    </source>
</evidence>
<proteinExistence type="predicted"/>
<name>A0A9P8PQ89_WICPI</name>
<organism evidence="1 2">
    <name type="scientific">Wickerhamomyces pijperi</name>
    <name type="common">Yeast</name>
    <name type="synonym">Pichia pijperi</name>
    <dbReference type="NCBI Taxonomy" id="599730"/>
    <lineage>
        <taxon>Eukaryota</taxon>
        <taxon>Fungi</taxon>
        <taxon>Dikarya</taxon>
        <taxon>Ascomycota</taxon>
        <taxon>Saccharomycotina</taxon>
        <taxon>Saccharomycetes</taxon>
        <taxon>Phaffomycetales</taxon>
        <taxon>Wickerhamomycetaceae</taxon>
        <taxon>Wickerhamomyces</taxon>
    </lineage>
</organism>
<keyword evidence="2" id="KW-1185">Reference proteome</keyword>